<proteinExistence type="predicted"/>
<dbReference type="PROSITE" id="PS50102">
    <property type="entry name" value="RRM"/>
    <property type="match status" value="3"/>
</dbReference>
<dbReference type="GO" id="GO:0030619">
    <property type="term" value="F:U1 snRNA binding"/>
    <property type="evidence" value="ECO:0000318"/>
    <property type="project" value="GO_Central"/>
</dbReference>
<evidence type="ECO:0000256" key="3">
    <source>
        <dbReference type="PROSITE-ProRule" id="PRU00176"/>
    </source>
</evidence>
<feature type="region of interest" description="Disordered" evidence="4">
    <location>
        <begin position="1"/>
        <end position="40"/>
    </location>
</feature>
<dbReference type="KEGG" id="ath:AT3G48835"/>
<organism evidence="7 8">
    <name type="scientific">Arabidopsis thaliana</name>
    <name type="common">Mouse-ear cress</name>
    <dbReference type="NCBI Taxonomy" id="3702"/>
    <lineage>
        <taxon>Eukaryota</taxon>
        <taxon>Viridiplantae</taxon>
        <taxon>Streptophyta</taxon>
        <taxon>Embryophyta</taxon>
        <taxon>Tracheophyta</taxon>
        <taxon>Spermatophyta</taxon>
        <taxon>Magnoliopsida</taxon>
        <taxon>eudicotyledons</taxon>
        <taxon>Gunneridae</taxon>
        <taxon>Pentapetalae</taxon>
        <taxon>rosids</taxon>
        <taxon>malvids</taxon>
        <taxon>Brassicales</taxon>
        <taxon>Brassicaceae</taxon>
        <taxon>Camelineae</taxon>
        <taxon>Arabidopsis</taxon>
    </lineage>
</organism>
<evidence type="ECO:0000256" key="2">
    <source>
        <dbReference type="ARBA" id="ARBA00023242"/>
    </source>
</evidence>
<evidence type="ECO:0000256" key="1">
    <source>
        <dbReference type="ARBA" id="ARBA00004123"/>
    </source>
</evidence>
<dbReference type="OMA" id="TISVTHF"/>
<keyword evidence="7" id="KW-0548">Nucleotidyltransferase</keyword>
<dbReference type="PANTHER" id="PTHR13952:SF21">
    <property type="entry name" value="POLYNUCLEOTIDE ADENYLYLTRANSFERASE DOMAIN_RNA RECOGNITION MOTIF PROTEIN-RELATED"/>
    <property type="match status" value="1"/>
</dbReference>
<dbReference type="GO" id="GO:0005685">
    <property type="term" value="C:U1 snRNP"/>
    <property type="evidence" value="ECO:0000318"/>
    <property type="project" value="GO_Central"/>
</dbReference>
<feature type="domain" description="RRM" evidence="5">
    <location>
        <begin position="90"/>
        <end position="167"/>
    </location>
</feature>
<dbReference type="FunFam" id="3.30.70.330:FF:001204">
    <property type="match status" value="1"/>
</dbReference>
<comment type="subcellular location">
    <subcellularLocation>
        <location evidence="1">Nucleus</location>
    </subcellularLocation>
</comment>
<name>A0A1I9LQX3_ARATH</name>
<dbReference type="InterPro" id="IPR035979">
    <property type="entry name" value="RBD_domain_sf"/>
</dbReference>
<dbReference type="CDD" id="cd00590">
    <property type="entry name" value="RRM_SF"/>
    <property type="match status" value="3"/>
</dbReference>
<keyword evidence="2" id="KW-0539">Nucleus</keyword>
<dbReference type="SUPFAM" id="SSF54928">
    <property type="entry name" value="RNA-binding domain, RBD"/>
    <property type="match status" value="2"/>
</dbReference>
<dbReference type="SMART" id="SM00360">
    <property type="entry name" value="RRM"/>
    <property type="match status" value="3"/>
</dbReference>
<sequence>MASSDKVNLLGKREPEDDLETKPILKKHKENSEEENKEQIKGTVELLETKSDQAPVKETVEGLDETPDSVEVPKKYMSGLLIRCFPSRKKTLYVCCLPRDTKMPDIIDFFKDVGQVVSVQLTTKRNGLRLSTGFVEFASANEAKKALDMKNGEYLCGNKLILGMASCENIAQPKYCIYHKVCRYEDYIQQESLPIEEEETPPKIVQAAAVRKNTLFVANLSPQTKILHILDFFNDVGEVVSVRLIVSPESKHVGYGFVEFASPCLANMALEKKNGEYLHDHKIFLGVAKTAPYPPRIKYNLAEKLWYEDYLLRDSLLIEEDETVEGLDETPSCVEAVALREKVLIIAHVPRRTKISHIIDFFKDAGQVVNVRLIVDQKGKPFGRGFVEFTSADEAKKVRLVYSNDEKYFTSH</sequence>
<reference evidence="7 8" key="1">
    <citation type="journal article" date="2000" name="Nature">
        <title>Sequence and analysis of chromosome 3 of the plant Arabidopsis thaliana.</title>
        <authorList>
            <consortium name="European Union Chromosome 3 Arabidopsis Sequencing Consortium"/>
            <consortium name="Institute for Genomic Research"/>
            <consortium name="Kazusa DNA Research Institute"/>
            <person name="Salanoubat M."/>
            <person name="Lemcke K."/>
            <person name="Rieger M."/>
            <person name="Ansorge W."/>
            <person name="Unseld M."/>
            <person name="Fartmann B."/>
            <person name="Valle G."/>
            <person name="Blocker H."/>
            <person name="Perez-Alonso M."/>
            <person name="Obermaier B."/>
            <person name="Delseny M."/>
            <person name="Boutry M."/>
            <person name="Grivell L.A."/>
            <person name="Mache R."/>
            <person name="Puigdomenech P."/>
            <person name="De Simone V."/>
            <person name="Choisne N."/>
            <person name="Artiguenave F."/>
            <person name="Robert C."/>
            <person name="Brottier P."/>
            <person name="Wincker P."/>
            <person name="Cattolico L."/>
            <person name="Weissenbach J."/>
            <person name="Saurin W."/>
            <person name="Quetier F."/>
            <person name="Schafer M."/>
            <person name="Muller-Auer S."/>
            <person name="Gabel C."/>
            <person name="Fuchs M."/>
            <person name="Benes V."/>
            <person name="Wurmbach E."/>
            <person name="Drzonek H."/>
            <person name="Erfle H."/>
            <person name="Jordan N."/>
            <person name="Bangert S."/>
            <person name="Wiedelmann R."/>
            <person name="Kranz H."/>
            <person name="Voss H."/>
            <person name="Holland R."/>
            <person name="Brandt P."/>
            <person name="Nyakatura G."/>
            <person name="Vezzi A."/>
            <person name="D'Angelo M."/>
            <person name="Pallavicini A."/>
            <person name="Toppo S."/>
            <person name="Simionati B."/>
            <person name="Conrad A."/>
            <person name="Hornischer K."/>
            <person name="Kauer G."/>
            <person name="Lohnert T.H."/>
            <person name="Nordsiek G."/>
            <person name="Reichelt J."/>
            <person name="Scharfe M."/>
            <person name="Schon O."/>
            <person name="Bargues M."/>
            <person name="Terol J."/>
            <person name="Climent J."/>
            <person name="Navarro P."/>
            <person name="Collado C."/>
            <person name="Perez-Perez A."/>
            <person name="Ottenwalder B."/>
            <person name="Duchemin D."/>
            <person name="Cooke R."/>
            <person name="Laudie M."/>
            <person name="Berger-Llauro C."/>
            <person name="Purnelle B."/>
            <person name="Masuy D."/>
            <person name="de Haan M."/>
            <person name="Maarse A.C."/>
            <person name="Alcaraz J.P."/>
            <person name="Cottet A."/>
            <person name="Casacuberta E."/>
            <person name="Monfort A."/>
            <person name="Argiriou A."/>
            <person name="flores M."/>
            <person name="Liguori R."/>
            <person name="Vitale D."/>
            <person name="Mannhaupt G."/>
            <person name="Haase D."/>
            <person name="Schoof H."/>
            <person name="Rudd S."/>
            <person name="Zaccaria P."/>
            <person name="Mewes H.W."/>
            <person name="Mayer K.F."/>
            <person name="Kaul S."/>
            <person name="Town C.D."/>
            <person name="Koo H.L."/>
            <person name="Tallon L.J."/>
            <person name="Jenkins J."/>
            <person name="Rooney T."/>
            <person name="Rizzo M."/>
            <person name="Walts A."/>
            <person name="Utterback T."/>
            <person name="Fujii C.Y."/>
            <person name="Shea T.P."/>
            <person name="Creasy T.H."/>
            <person name="Haas B."/>
            <person name="Maiti R."/>
            <person name="Wu D."/>
            <person name="Peterson J."/>
            <person name="Van Aken S."/>
            <person name="Pai G."/>
            <person name="Militscher J."/>
            <person name="Sellers P."/>
            <person name="Gill J.E."/>
            <person name="Feldblyum T.V."/>
            <person name="Preuss D."/>
            <person name="Lin X."/>
            <person name="Nierman W.C."/>
            <person name="Salzberg S.L."/>
            <person name="White O."/>
            <person name="Venter J.C."/>
            <person name="Fraser C.M."/>
            <person name="Kaneko T."/>
            <person name="Nakamura Y."/>
            <person name="Sato S."/>
            <person name="Kato T."/>
            <person name="Asamizu E."/>
            <person name="Sasamoto S."/>
            <person name="Kimura T."/>
            <person name="Idesawa K."/>
            <person name="Kawashima K."/>
            <person name="Kishida Y."/>
            <person name="Kiyokawa C."/>
            <person name="Kohara M."/>
            <person name="Matsumoto M."/>
            <person name="Matsuno A."/>
            <person name="Muraki A."/>
            <person name="Nakayama S."/>
            <person name="Nakazaki N."/>
            <person name="Shinpo S."/>
            <person name="Takeuchi C."/>
            <person name="Wada T."/>
            <person name="Watanabe A."/>
            <person name="Yamada M."/>
            <person name="Yasuda M."/>
            <person name="Tabata S."/>
        </authorList>
    </citation>
    <scope>NUCLEOTIDE SEQUENCE [LARGE SCALE GENOMIC DNA]</scope>
    <source>
        <strain evidence="8">cv. Columbia</strain>
    </source>
</reference>
<dbReference type="GeneID" id="28719390"/>
<feature type="domain" description="RRM" evidence="5">
    <location>
        <begin position="213"/>
        <end position="290"/>
    </location>
</feature>
<dbReference type="InterPro" id="IPR012677">
    <property type="entry name" value="Nucleotide-bd_a/b_plait_sf"/>
</dbReference>
<dbReference type="SMR" id="A0A1I9LQX3"/>
<dbReference type="FunFam" id="3.30.70.330:FF:001969">
    <property type="match status" value="1"/>
</dbReference>
<dbReference type="AlphaFoldDB" id="A0A1I9LQX3"/>
<keyword evidence="8" id="KW-1185">Reference proteome</keyword>
<dbReference type="InParanoid" id="A0A1I9LQX3"/>
<dbReference type="TAIR" id="AT3G48835"/>
<keyword evidence="3" id="KW-0694">RNA-binding</keyword>
<evidence type="ECO:0000313" key="7">
    <source>
        <dbReference type="EMBL" id="ANM64981.1"/>
    </source>
</evidence>
<feature type="compositionally biased region" description="Basic and acidic residues" evidence="4">
    <location>
        <begin position="11"/>
        <end position="23"/>
    </location>
</feature>
<dbReference type="ProteomicsDB" id="206027"/>
<gene>
    <name evidence="6 7" type="ordered locus">At3g48835</name>
</gene>
<dbReference type="Araport" id="AT3G48835"/>
<dbReference type="GO" id="GO:0000398">
    <property type="term" value="P:mRNA splicing, via spliceosome"/>
    <property type="evidence" value="ECO:0000318"/>
    <property type="project" value="GO_Central"/>
</dbReference>
<dbReference type="GO" id="GO:0071004">
    <property type="term" value="C:U2-type prespliceosome"/>
    <property type="evidence" value="ECO:0000318"/>
    <property type="project" value="GO_Central"/>
</dbReference>
<dbReference type="Gene3D" id="3.30.70.330">
    <property type="match status" value="3"/>
</dbReference>
<protein>
    <submittedName>
        <fullName evidence="7">Polynucleotide adenylyltransferase domain/RNA recognition motif protein</fullName>
    </submittedName>
</protein>
<dbReference type="PANTHER" id="PTHR13952">
    <property type="entry name" value="U1 SMALL NUCLEAR RIBONUCLEOPROTEIN 70 KD"/>
    <property type="match status" value="1"/>
</dbReference>
<dbReference type="ExpressionAtlas" id="A0A1I9LQX3">
    <property type="expression patterns" value="baseline and differential"/>
</dbReference>
<dbReference type="InterPro" id="IPR000504">
    <property type="entry name" value="RRM_dom"/>
</dbReference>
<dbReference type="InterPro" id="IPR051183">
    <property type="entry name" value="U1_U11-U12_snRNP_70-35kDa"/>
</dbReference>
<evidence type="ECO:0000256" key="4">
    <source>
        <dbReference type="SAM" id="MobiDB-lite"/>
    </source>
</evidence>
<evidence type="ECO:0000313" key="8">
    <source>
        <dbReference type="Proteomes" id="UP000006548"/>
    </source>
</evidence>
<reference evidence="8" key="2">
    <citation type="journal article" date="2017" name="Plant J.">
        <title>Araport11: a complete reannotation of the Arabidopsis thaliana reference genome.</title>
        <authorList>
            <person name="Cheng C.Y."/>
            <person name="Krishnakumar V."/>
            <person name="Chan A.P."/>
            <person name="Thibaud-Nissen F."/>
            <person name="Schobel S."/>
            <person name="Town C.D."/>
        </authorList>
    </citation>
    <scope>GENOME REANNOTATION</scope>
    <source>
        <strain evidence="8">cv. Columbia</strain>
    </source>
</reference>
<evidence type="ECO:0000259" key="5">
    <source>
        <dbReference type="PROSITE" id="PS50102"/>
    </source>
</evidence>
<dbReference type="STRING" id="3702.A0A1I9LQX3"/>
<evidence type="ECO:0000313" key="6">
    <source>
        <dbReference type="Araport" id="AT3G48835"/>
    </source>
</evidence>
<keyword evidence="7" id="KW-0808">Transferase</keyword>
<accession>A0A1I9LQX3</accession>
<dbReference type="GO" id="GO:0003729">
    <property type="term" value="F:mRNA binding"/>
    <property type="evidence" value="ECO:0000318"/>
    <property type="project" value="GO_Central"/>
</dbReference>
<dbReference type="RefSeq" id="NP_001326981.1">
    <property type="nucleotide sequence ID" value="NM_001339382.1"/>
</dbReference>
<dbReference type="GO" id="GO:0016779">
    <property type="term" value="F:nucleotidyltransferase activity"/>
    <property type="evidence" value="ECO:0007669"/>
    <property type="project" value="UniProtKB-KW"/>
</dbReference>
<dbReference type="Proteomes" id="UP000006548">
    <property type="component" value="Chromosome 3"/>
</dbReference>
<dbReference type="Pfam" id="PF00076">
    <property type="entry name" value="RRM_1"/>
    <property type="match status" value="3"/>
</dbReference>
<dbReference type="EMBL" id="CP002686">
    <property type="protein sequence ID" value="ANM64981.1"/>
    <property type="molecule type" value="Genomic_DNA"/>
</dbReference>
<feature type="domain" description="RRM" evidence="5">
    <location>
        <begin position="342"/>
        <end position="412"/>
    </location>
</feature>